<feature type="region of interest" description="Disordered" evidence="1">
    <location>
        <begin position="142"/>
        <end position="161"/>
    </location>
</feature>
<dbReference type="PANTHER" id="PTHR34046:SF7">
    <property type="entry name" value="DUF740 FAMILY PROTEIN"/>
    <property type="match status" value="1"/>
</dbReference>
<keyword evidence="3" id="KW-1185">Reference proteome</keyword>
<evidence type="ECO:0000313" key="3">
    <source>
        <dbReference type="Proteomes" id="UP001159364"/>
    </source>
</evidence>
<protein>
    <submittedName>
        <fullName evidence="2">Uncharacterized protein</fullName>
    </submittedName>
</protein>
<dbReference type="AlphaFoldDB" id="A0AAV8T757"/>
<accession>A0AAV8T757</accession>
<dbReference type="EMBL" id="JAIWQS010000006">
    <property type="protein sequence ID" value="KAJ8762433.1"/>
    <property type="molecule type" value="Genomic_DNA"/>
</dbReference>
<evidence type="ECO:0000313" key="2">
    <source>
        <dbReference type="EMBL" id="KAJ8762433.1"/>
    </source>
</evidence>
<dbReference type="Proteomes" id="UP001159364">
    <property type="component" value="Linkage Group LG06"/>
</dbReference>
<gene>
    <name evidence="2" type="ORF">K2173_007872</name>
</gene>
<evidence type="ECO:0000256" key="1">
    <source>
        <dbReference type="SAM" id="MobiDB-lite"/>
    </source>
</evidence>
<sequence>MAKLQRPNKELLVGGRSRPDGRCKKHTKHEQSPGVCSLCLKEKLSQLSTTASSRGSYAKRGYSLSSLSSYYSSCSDSSCSSPIHIYRYAPDGKGPSFSALFGGNALTKSRSLAFVSRIRGNNQRSGDGVKNKGGFFSKLLRPKQKRTDEGHLVRSRTIRER</sequence>
<name>A0AAV8T757_9ROSI</name>
<feature type="region of interest" description="Disordered" evidence="1">
    <location>
        <begin position="1"/>
        <end position="32"/>
    </location>
</feature>
<feature type="compositionally biased region" description="Basic and acidic residues" evidence="1">
    <location>
        <begin position="145"/>
        <end position="161"/>
    </location>
</feature>
<comment type="caution">
    <text evidence="2">The sequence shown here is derived from an EMBL/GenBank/DDBJ whole genome shotgun (WGS) entry which is preliminary data.</text>
</comment>
<organism evidence="2 3">
    <name type="scientific">Erythroxylum novogranatense</name>
    <dbReference type="NCBI Taxonomy" id="1862640"/>
    <lineage>
        <taxon>Eukaryota</taxon>
        <taxon>Viridiplantae</taxon>
        <taxon>Streptophyta</taxon>
        <taxon>Embryophyta</taxon>
        <taxon>Tracheophyta</taxon>
        <taxon>Spermatophyta</taxon>
        <taxon>Magnoliopsida</taxon>
        <taxon>eudicotyledons</taxon>
        <taxon>Gunneridae</taxon>
        <taxon>Pentapetalae</taxon>
        <taxon>rosids</taxon>
        <taxon>fabids</taxon>
        <taxon>Malpighiales</taxon>
        <taxon>Erythroxylaceae</taxon>
        <taxon>Erythroxylum</taxon>
    </lineage>
</organism>
<dbReference type="InterPro" id="IPR008004">
    <property type="entry name" value="OCTOPUS-like"/>
</dbReference>
<reference evidence="2 3" key="1">
    <citation type="submission" date="2021-09" db="EMBL/GenBank/DDBJ databases">
        <title>Genomic insights and catalytic innovation underlie evolution of tropane alkaloids biosynthesis.</title>
        <authorList>
            <person name="Wang Y.-J."/>
            <person name="Tian T."/>
            <person name="Huang J.-P."/>
            <person name="Huang S.-X."/>
        </authorList>
    </citation>
    <scope>NUCLEOTIDE SEQUENCE [LARGE SCALE GENOMIC DNA]</scope>
    <source>
        <strain evidence="2">KIB-2018</strain>
        <tissue evidence="2">Leaf</tissue>
    </source>
</reference>
<dbReference type="PANTHER" id="PTHR34046">
    <property type="entry name" value="OS06G0218800 PROTEIN"/>
    <property type="match status" value="1"/>
</dbReference>
<proteinExistence type="predicted"/>
<dbReference type="Pfam" id="PF05340">
    <property type="entry name" value="DUF740"/>
    <property type="match status" value="1"/>
</dbReference>